<dbReference type="Gene3D" id="3.20.20.70">
    <property type="entry name" value="Aldolase class I"/>
    <property type="match status" value="1"/>
</dbReference>
<evidence type="ECO:0000313" key="3">
    <source>
        <dbReference type="Proteomes" id="UP000280696"/>
    </source>
</evidence>
<comment type="caution">
    <text evidence="2">The sequence shown here is derived from an EMBL/GenBank/DDBJ whole genome shotgun (WGS) entry which is preliminary data.</text>
</comment>
<evidence type="ECO:0000313" key="2">
    <source>
        <dbReference type="EMBL" id="RKI90261.1"/>
    </source>
</evidence>
<keyword evidence="3" id="KW-1185">Reference proteome</keyword>
<dbReference type="RefSeq" id="WP_120470879.1">
    <property type="nucleotide sequence ID" value="NZ_RAYQ01000015.1"/>
</dbReference>
<reference evidence="2 3" key="1">
    <citation type="submission" date="2018-09" db="EMBL/GenBank/DDBJ databases">
        <title>Murine metabolic-syndrome-specific gut microbial biobank.</title>
        <authorList>
            <person name="Liu C."/>
        </authorList>
    </citation>
    <scope>NUCLEOTIDE SEQUENCE [LARGE SCALE GENOMIC DNA]</scope>
    <source>
        <strain evidence="2 3">0.1xD8-82</strain>
    </source>
</reference>
<dbReference type="GO" id="GO:0016829">
    <property type="term" value="F:lyase activity"/>
    <property type="evidence" value="ECO:0007669"/>
    <property type="project" value="UniProtKB-KW"/>
</dbReference>
<dbReference type="AlphaFoldDB" id="A0A3A9ARP5"/>
<dbReference type="Proteomes" id="UP000280696">
    <property type="component" value="Unassembled WGS sequence"/>
</dbReference>
<organism evidence="2 3">
    <name type="scientific">Parablautia intestinalis</name>
    <dbReference type="NCBI Taxonomy" id="2320100"/>
    <lineage>
        <taxon>Bacteria</taxon>
        <taxon>Bacillati</taxon>
        <taxon>Bacillota</taxon>
        <taxon>Clostridia</taxon>
        <taxon>Lachnospirales</taxon>
        <taxon>Lachnospiraceae</taxon>
        <taxon>Parablautia</taxon>
    </lineage>
</organism>
<dbReference type="CDD" id="cd07944">
    <property type="entry name" value="DRE_TIM_HOA_like"/>
    <property type="match status" value="1"/>
</dbReference>
<feature type="domain" description="Pyruvate carboxyltransferase" evidence="1">
    <location>
        <begin position="110"/>
        <end position="242"/>
    </location>
</feature>
<protein>
    <submittedName>
        <fullName evidence="2">3-hydroxy-3-methylglutaryl-CoA lyase</fullName>
    </submittedName>
</protein>
<dbReference type="EMBL" id="RAYQ01000015">
    <property type="protein sequence ID" value="RKI90261.1"/>
    <property type="molecule type" value="Genomic_DNA"/>
</dbReference>
<gene>
    <name evidence="2" type="ORF">D7V94_14145</name>
</gene>
<proteinExistence type="predicted"/>
<dbReference type="InterPro" id="IPR013785">
    <property type="entry name" value="Aldolase_TIM"/>
</dbReference>
<accession>A0A3A9ARP5</accession>
<sequence length="532" mass="60390">MLLLDCTLRDGGYVNDWEFGYDNIINIYERLISARIDIVEVGFIDARRPYDVNRSIFPDTASVGKTFERLGRGSSIIVGMIDYGTCPIENIEEQKDSFLDGIRVIFKKEKMHKAIAFCRQVKAKGYKVFAQAVSITSYDDDTFKELLGLINGLEPYAFSLVDTYGLLHKGDLQRYLQMADEGLKPEIMLGYHAHNNFQLAYSNCIELLEHPLKRGMLVDGSLYGMGKSAGNAPIELLSRYMIDRCGKEYHVSQLLEAIDVTILDIYRRTPWGYGFKFYLSAANDCHPNYVTYLQEKRKLSVKSISEILDMISPEKKLLYDVHYIEKLYLQYQARECEDSQDREKLKELWVGAGKGAVLLLGPGKNIHAQKERVEACIKERTPVVIAVNFLPEGFSIDGLFISNAKRYVQLSTKLLRLSPKALVIATSNVTSAGKPFDYVLNYSALLDEQAWIADNPLIMLIKLLEEFGVADIFLAGFDGFSEAETANYVNENMEHELTREKAISLNRDVENAIGRLEGKAELHFITDTLYRI</sequence>
<dbReference type="Pfam" id="PF00682">
    <property type="entry name" value="HMGL-like"/>
    <property type="match status" value="1"/>
</dbReference>
<dbReference type="OrthoDB" id="9804858at2"/>
<name>A0A3A9ARP5_9FIRM</name>
<dbReference type="InterPro" id="IPR000891">
    <property type="entry name" value="PYR_CT"/>
</dbReference>
<keyword evidence="2" id="KW-0456">Lyase</keyword>
<dbReference type="SUPFAM" id="SSF51569">
    <property type="entry name" value="Aldolase"/>
    <property type="match status" value="1"/>
</dbReference>
<evidence type="ECO:0000259" key="1">
    <source>
        <dbReference type="Pfam" id="PF00682"/>
    </source>
</evidence>